<dbReference type="Gene3D" id="1.10.10.10">
    <property type="entry name" value="Winged helix-like DNA-binding domain superfamily/Winged helix DNA-binding domain"/>
    <property type="match status" value="1"/>
</dbReference>
<comment type="similarity">
    <text evidence="2">Belongs to the eukaryotic ribosomal protein eS10 family.</text>
</comment>
<keyword evidence="3" id="KW-0963">Cytoplasm</keyword>
<evidence type="ECO:0000256" key="5">
    <source>
        <dbReference type="ARBA" id="ARBA00023274"/>
    </source>
</evidence>
<evidence type="ECO:0000313" key="9">
    <source>
        <dbReference type="EMBL" id="CAG8954051.1"/>
    </source>
</evidence>
<keyword evidence="7" id="KW-0472">Membrane</keyword>
<dbReference type="Pfam" id="PF03501">
    <property type="entry name" value="S10_plectin"/>
    <property type="match status" value="1"/>
</dbReference>
<dbReference type="AlphaFoldDB" id="A0A9N9PNY2"/>
<feature type="domain" description="Plectin/eS10 N-terminal" evidence="8">
    <location>
        <begin position="581"/>
        <end position="672"/>
    </location>
</feature>
<keyword evidence="7" id="KW-1133">Transmembrane helix</keyword>
<evidence type="ECO:0000256" key="3">
    <source>
        <dbReference type="ARBA" id="ARBA00022490"/>
    </source>
</evidence>
<dbReference type="InterPro" id="IPR006740">
    <property type="entry name" value="DUF604"/>
</dbReference>
<dbReference type="InterPro" id="IPR036388">
    <property type="entry name" value="WH-like_DNA-bd_sf"/>
</dbReference>
<keyword evidence="10" id="KW-1185">Reference proteome</keyword>
<feature type="compositionally biased region" description="Basic and acidic residues" evidence="6">
    <location>
        <begin position="702"/>
        <end position="723"/>
    </location>
</feature>
<dbReference type="PANTHER" id="PTHR12146:SF0">
    <property type="entry name" value="RIBOSOMAL PROTEIN S10"/>
    <property type="match status" value="1"/>
</dbReference>
<dbReference type="GO" id="GO:0022627">
    <property type="term" value="C:cytosolic small ribosomal subunit"/>
    <property type="evidence" value="ECO:0007669"/>
    <property type="project" value="TreeGrafter"/>
</dbReference>
<dbReference type="InterPro" id="IPR005326">
    <property type="entry name" value="Plectin_eS10_N"/>
</dbReference>
<keyword evidence="4" id="KW-0689">Ribosomal protein</keyword>
<evidence type="ECO:0000256" key="1">
    <source>
        <dbReference type="ARBA" id="ARBA00004496"/>
    </source>
</evidence>
<sequence length="748" mass="83905">MLPRTPLYRWLAVAAVIVVVFVYHPNLTGASLSAYTHSSTIYGGDLDPATWVKKVLKDNGIGPEISYAARTIQYIPDAKERLKLTQVEHNLLPDDFVDLKANANTPLPVGKTISVHVKHLSRRDDVDASGLIFGASTTFDRFNSKDVSPVNEFRRWLTDGKGGSNGAGLVLALFNGTDAEMQEASQVLASAGINATVVPSNLELDMPGRYVDLVNMLYNHPTSAQRKYFALIDDDTFFPYMSELTRTLFTYDYRKPYYIGTFTERVDWLLDNHVPMAYGGGGVFLTAPLAKQISEANCLERRDDGRYALDANQGDRLLYNCIHERTSVTLTYQPRLNQMDQFGDPSGFYESGEQPLSVHHFKSWHRADVAKYHVVADACGEDCVLQRFQFKDNFIVSNGYSIAQYPEGIDFDPDQTEGTFDIPVDADHVGVTLGYKFGELRRSFSKTGKKQQWGLLDARLERDGKVKQIYKKSRSDERLLGELQIYSKAEARKAPGSSEPKSELISSSTFNPSAFFRQTPTSNPPSKYILSQLEFWWLRIQGHTRGHLVCFDYPAIAIFIDLLRWSLENIARPPSCASMLIPKADRKKIHEYLFREGVLVAKKDYDLPKHPDIDTKNLYVVKACQSLTSRGYVKTQFSWQYYYYTLTPEGLDYLREWLHLPAEIVPATHIKQQRSHAPPRGMMGGEGERERKPFGGRGGRGGGDRGDREGGYRRREAGGEGKEGAPSGGFAPEFRGAGMGRGRGAPPS</sequence>
<reference evidence="9" key="1">
    <citation type="submission" date="2021-07" db="EMBL/GenBank/DDBJ databases">
        <authorList>
            <person name="Durling M."/>
        </authorList>
    </citation>
    <scope>NUCLEOTIDE SEQUENCE</scope>
</reference>
<dbReference type="FunFam" id="1.10.10.10:FF:000025">
    <property type="entry name" value="40S ribosomal protein S10"/>
    <property type="match status" value="1"/>
</dbReference>
<feature type="region of interest" description="Disordered" evidence="6">
    <location>
        <begin position="671"/>
        <end position="748"/>
    </location>
</feature>
<comment type="subcellular location">
    <subcellularLocation>
        <location evidence="1">Cytoplasm</location>
    </subcellularLocation>
</comment>
<evidence type="ECO:0000256" key="2">
    <source>
        <dbReference type="ARBA" id="ARBA00007278"/>
    </source>
</evidence>
<dbReference type="GO" id="GO:0003735">
    <property type="term" value="F:structural constituent of ribosome"/>
    <property type="evidence" value="ECO:0007669"/>
    <property type="project" value="TreeGrafter"/>
</dbReference>
<organism evidence="9 10">
    <name type="scientific">Hymenoscyphus fraxineus</name>
    <dbReference type="NCBI Taxonomy" id="746836"/>
    <lineage>
        <taxon>Eukaryota</taxon>
        <taxon>Fungi</taxon>
        <taxon>Dikarya</taxon>
        <taxon>Ascomycota</taxon>
        <taxon>Pezizomycotina</taxon>
        <taxon>Leotiomycetes</taxon>
        <taxon>Helotiales</taxon>
        <taxon>Helotiaceae</taxon>
        <taxon>Hymenoscyphus</taxon>
    </lineage>
</organism>
<name>A0A9N9PNY2_9HELO</name>
<comment type="caution">
    <text evidence="9">The sequence shown here is derived from an EMBL/GenBank/DDBJ whole genome shotgun (WGS) entry which is preliminary data.</text>
</comment>
<dbReference type="PANTHER" id="PTHR12146">
    <property type="entry name" value="40S RIBOSOMAL PROTEIN S10"/>
    <property type="match status" value="1"/>
</dbReference>
<feature type="compositionally biased region" description="Gly residues" evidence="6">
    <location>
        <begin position="737"/>
        <end position="748"/>
    </location>
</feature>
<proteinExistence type="inferred from homology"/>
<evidence type="ECO:0000256" key="7">
    <source>
        <dbReference type="SAM" id="Phobius"/>
    </source>
</evidence>
<evidence type="ECO:0000259" key="8">
    <source>
        <dbReference type="Pfam" id="PF03501"/>
    </source>
</evidence>
<evidence type="ECO:0000313" key="10">
    <source>
        <dbReference type="Proteomes" id="UP000696280"/>
    </source>
</evidence>
<evidence type="ECO:0000256" key="6">
    <source>
        <dbReference type="SAM" id="MobiDB-lite"/>
    </source>
</evidence>
<dbReference type="OrthoDB" id="414175at2759"/>
<feature type="transmembrane region" description="Helical" evidence="7">
    <location>
        <begin position="7"/>
        <end position="24"/>
    </location>
</feature>
<dbReference type="InterPro" id="IPR037447">
    <property type="entry name" value="Ribosomal_eS10"/>
</dbReference>
<keyword evidence="7" id="KW-0812">Transmembrane</keyword>
<dbReference type="Proteomes" id="UP000696280">
    <property type="component" value="Unassembled WGS sequence"/>
</dbReference>
<dbReference type="Gene3D" id="3.90.550.50">
    <property type="match status" value="1"/>
</dbReference>
<gene>
    <name evidence="9" type="ORF">HYFRA_00009151</name>
</gene>
<accession>A0A9N9PNY2</accession>
<protein>
    <recommendedName>
        <fullName evidence="8">Plectin/eS10 N-terminal domain-containing protein</fullName>
    </recommendedName>
</protein>
<dbReference type="GO" id="GO:0003723">
    <property type="term" value="F:RNA binding"/>
    <property type="evidence" value="ECO:0007669"/>
    <property type="project" value="TreeGrafter"/>
</dbReference>
<dbReference type="Pfam" id="PF04646">
    <property type="entry name" value="DUF604"/>
    <property type="match status" value="1"/>
</dbReference>
<keyword evidence="5" id="KW-0687">Ribonucleoprotein</keyword>
<evidence type="ECO:0000256" key="4">
    <source>
        <dbReference type="ARBA" id="ARBA00022980"/>
    </source>
</evidence>
<dbReference type="EMBL" id="CAJVRL010000055">
    <property type="protein sequence ID" value="CAG8954051.1"/>
    <property type="molecule type" value="Genomic_DNA"/>
</dbReference>